<reference evidence="2" key="1">
    <citation type="journal article" date="2008" name="Nat. Genet.">
        <title>The Pristionchus pacificus genome provides a unique perspective on nematode lifestyle and parasitism.</title>
        <authorList>
            <person name="Dieterich C."/>
            <person name="Clifton S.W."/>
            <person name="Schuster L.N."/>
            <person name="Chinwalla A."/>
            <person name="Delehaunty K."/>
            <person name="Dinkelacker I."/>
            <person name="Fulton L."/>
            <person name="Fulton R."/>
            <person name="Godfrey J."/>
            <person name="Minx P."/>
            <person name="Mitreva M."/>
            <person name="Roeseler W."/>
            <person name="Tian H."/>
            <person name="Witte H."/>
            <person name="Yang S.P."/>
            <person name="Wilson R.K."/>
            <person name="Sommer R.J."/>
        </authorList>
    </citation>
    <scope>NUCLEOTIDE SEQUENCE [LARGE SCALE GENOMIC DNA]</scope>
    <source>
        <strain evidence="2">PS312</strain>
    </source>
</reference>
<protein>
    <submittedName>
        <fullName evidence="1">Uncharacterized protein</fullName>
    </submittedName>
</protein>
<sequence>MRLWNLYREISEKRTRSLIDITLPFTRRCKLSDIFQTMQTLRQCSFHESEWFLKEIRKFKDDFGSKFEGEAKKFMFGERDYFGIF</sequence>
<proteinExistence type="predicted"/>
<evidence type="ECO:0000313" key="1">
    <source>
        <dbReference type="EnsemblMetazoa" id="PPA35434.1"/>
    </source>
</evidence>
<gene>
    <name evidence="1" type="primary">WBGene00273803</name>
</gene>
<reference evidence="1" key="2">
    <citation type="submission" date="2022-06" db="UniProtKB">
        <authorList>
            <consortium name="EnsemblMetazoa"/>
        </authorList>
    </citation>
    <scope>IDENTIFICATION</scope>
    <source>
        <strain evidence="1">PS312</strain>
    </source>
</reference>
<accession>A0A2A6B6E6</accession>
<name>A0A2A6B6E6_PRIPA</name>
<evidence type="ECO:0000313" key="2">
    <source>
        <dbReference type="Proteomes" id="UP000005239"/>
    </source>
</evidence>
<accession>A0A8R1ULS0</accession>
<dbReference type="EnsemblMetazoa" id="PPA35434.1">
    <property type="protein sequence ID" value="PPA35434.1"/>
    <property type="gene ID" value="WBGene00273803"/>
</dbReference>
<organism evidence="1 2">
    <name type="scientific">Pristionchus pacificus</name>
    <name type="common">Parasitic nematode worm</name>
    <dbReference type="NCBI Taxonomy" id="54126"/>
    <lineage>
        <taxon>Eukaryota</taxon>
        <taxon>Metazoa</taxon>
        <taxon>Ecdysozoa</taxon>
        <taxon>Nematoda</taxon>
        <taxon>Chromadorea</taxon>
        <taxon>Rhabditida</taxon>
        <taxon>Rhabditina</taxon>
        <taxon>Diplogasteromorpha</taxon>
        <taxon>Diplogasteroidea</taxon>
        <taxon>Neodiplogasteridae</taxon>
        <taxon>Pristionchus</taxon>
    </lineage>
</organism>
<dbReference type="Proteomes" id="UP000005239">
    <property type="component" value="Unassembled WGS sequence"/>
</dbReference>
<keyword evidence="2" id="KW-1185">Reference proteome</keyword>
<dbReference type="AlphaFoldDB" id="A0A2A6B6E6"/>